<accession>A0A9E8HJU0</accession>
<protein>
    <recommendedName>
        <fullName evidence="5">DUF3570 domain-containing protein</fullName>
    </recommendedName>
</protein>
<feature type="signal peptide" evidence="2">
    <location>
        <begin position="1"/>
        <end position="22"/>
    </location>
</feature>
<dbReference type="AlphaFoldDB" id="A0A9E8HJU0"/>
<gene>
    <name evidence="3" type="ORF">NNL22_16850</name>
</gene>
<keyword evidence="4" id="KW-1185">Reference proteome</keyword>
<dbReference type="Proteomes" id="UP001164472">
    <property type="component" value="Chromosome"/>
</dbReference>
<proteinExistence type="predicted"/>
<evidence type="ECO:0000313" key="4">
    <source>
        <dbReference type="Proteomes" id="UP001164472"/>
    </source>
</evidence>
<feature type="compositionally biased region" description="Acidic residues" evidence="1">
    <location>
        <begin position="89"/>
        <end position="102"/>
    </location>
</feature>
<evidence type="ECO:0000313" key="3">
    <source>
        <dbReference type="EMBL" id="UZW74667.1"/>
    </source>
</evidence>
<feature type="compositionally biased region" description="Polar residues" evidence="1">
    <location>
        <begin position="49"/>
        <end position="61"/>
    </location>
</feature>
<dbReference type="RefSeq" id="WP_251810094.1">
    <property type="nucleotide sequence ID" value="NZ_CP101527.1"/>
</dbReference>
<name>A0A9E8HJU0_9ALTE</name>
<keyword evidence="2" id="KW-0732">Signal</keyword>
<dbReference type="KEGG" id="asem:NNL22_16850"/>
<organism evidence="3 4">
    <name type="scientific">Alkalimarinus sediminis</name>
    <dbReference type="NCBI Taxonomy" id="1632866"/>
    <lineage>
        <taxon>Bacteria</taxon>
        <taxon>Pseudomonadati</taxon>
        <taxon>Pseudomonadota</taxon>
        <taxon>Gammaproteobacteria</taxon>
        <taxon>Alteromonadales</taxon>
        <taxon>Alteromonadaceae</taxon>
        <taxon>Alkalimarinus</taxon>
    </lineage>
</organism>
<feature type="compositionally biased region" description="Low complexity" evidence="1">
    <location>
        <begin position="32"/>
        <end position="42"/>
    </location>
</feature>
<evidence type="ECO:0000256" key="1">
    <source>
        <dbReference type="SAM" id="MobiDB-lite"/>
    </source>
</evidence>
<reference evidence="3" key="1">
    <citation type="submission" date="2022-07" db="EMBL/GenBank/DDBJ databases">
        <title>Alkalimarinus sp. nov., isolated from gut of a Alitta virens.</title>
        <authorList>
            <person name="Yang A.I."/>
            <person name="Shin N.-R."/>
        </authorList>
    </citation>
    <scope>NUCLEOTIDE SEQUENCE</scope>
    <source>
        <strain evidence="3">FA028</strain>
    </source>
</reference>
<sequence>MRPILPLLIFLTVCIGIKPTFASSQSSDKISSETTTEASTTHSETRTEISGTSEPETTTVASPDHEPNKTTDSSPESPYEVDHQPTTIDDVEDGPPEQEDDSATPYLSPESLEWIDTKQRTWSHNVSAIGGYLDSFMGDTSGYQDNNKSYLKIYFDLDTSKYDGISFKPRVKASLDLPVTKKKLRLVIENDPDQEQGISERNLADLPSTDRDANDGLYGSVRYLFDSEKWSRLSFDWGVKARWPPDPFARFRAVRGWSLSEYWYMVYSQEVFIFESKGFGTYTQFDFDRRLTDKLLFRVTSVLDWHERTEQFDLLEQISLFQDINKKRAIQYAAGVVAEEKKGARITNYYTKAAYRRRLYKDWLFYELTPGIEFQRIENFKPNPFVSFRLEMLFAKDASRKLTTRLY</sequence>
<feature type="region of interest" description="Disordered" evidence="1">
    <location>
        <begin position="23"/>
        <end position="109"/>
    </location>
</feature>
<evidence type="ECO:0000256" key="2">
    <source>
        <dbReference type="SAM" id="SignalP"/>
    </source>
</evidence>
<dbReference type="EMBL" id="CP101527">
    <property type="protein sequence ID" value="UZW74667.1"/>
    <property type="molecule type" value="Genomic_DNA"/>
</dbReference>
<evidence type="ECO:0008006" key="5">
    <source>
        <dbReference type="Google" id="ProtNLM"/>
    </source>
</evidence>
<feature type="chain" id="PRO_5038496123" description="DUF3570 domain-containing protein" evidence="2">
    <location>
        <begin position="23"/>
        <end position="407"/>
    </location>
</feature>